<dbReference type="PROSITE" id="PS00455">
    <property type="entry name" value="AMP_BINDING"/>
    <property type="match status" value="1"/>
</dbReference>
<dbReference type="InterPro" id="IPR042099">
    <property type="entry name" value="ANL_N_sf"/>
</dbReference>
<dbReference type="GO" id="GO:0031956">
    <property type="term" value="F:medium-chain fatty acid-CoA ligase activity"/>
    <property type="evidence" value="ECO:0007669"/>
    <property type="project" value="TreeGrafter"/>
</dbReference>
<dbReference type="SUPFAM" id="SSF56801">
    <property type="entry name" value="Acetyl-CoA synthetase-like"/>
    <property type="match status" value="1"/>
</dbReference>
<evidence type="ECO:0000313" key="4">
    <source>
        <dbReference type="Proteomes" id="UP000516437"/>
    </source>
</evidence>
<dbReference type="Pfam" id="PF13193">
    <property type="entry name" value="AMP-binding_C"/>
    <property type="match status" value="1"/>
</dbReference>
<dbReference type="PANTHER" id="PTHR43201:SF32">
    <property type="entry name" value="2-SUCCINYLBENZOATE--COA LIGASE, CHLOROPLASTIC_PEROXISOMAL"/>
    <property type="match status" value="1"/>
</dbReference>
<accession>A0A6A1WGM9</accession>
<dbReference type="InterPro" id="IPR045851">
    <property type="entry name" value="AMP-bd_C_sf"/>
</dbReference>
<proteinExistence type="predicted"/>
<feature type="domain" description="AMP-binding enzyme C-terminal" evidence="2">
    <location>
        <begin position="450"/>
        <end position="487"/>
    </location>
</feature>
<dbReference type="Gene3D" id="3.30.300.30">
    <property type="match status" value="1"/>
</dbReference>
<feature type="domain" description="AMP-dependent synthetase/ligase" evidence="1">
    <location>
        <begin position="17"/>
        <end position="399"/>
    </location>
</feature>
<dbReference type="AlphaFoldDB" id="A0A6A1WGM9"/>
<sequence>MGNYSEGHICQCLSRLANARRNVVVTISGDRQKTGEQFVEEVLCLARGLLELGVGAGDIVAISAFNSDLYLEWLLAIAFVGAIAAPLNYRWSPEEARLAMLVVRPVMLVTDESCHSWFSNLQHNDVPSIRWHVSLNSRTSDVMKIGNVLTTETLKRCSASSAPIDYCWAPEGAVIICFTSGTTGRPKGVTLNHAALIIQSLAKIAIVGYGEDDVYLHTAPICHVGGLSSAMAMLMVGGCHVIIPKFEPKSALVAIELYSVTSLITVPAIMADIISLIRKKETWKGKETVNKILNGGGGLSMELILDATLFFPRAKLISAYGMTETCSSLTFITLFDPIRETLGLHLKTVADTRSTSVHQSQGVCVGKPAPHVELKICTEDSAPVGRILTRGLHVMLSYWGQISAKTSDSSNERWLDTGDVGSIDEYGNLWLIGRKKGQIKSGGENIYPEEVEAVLIQHPGVIGVVIVGIPDARLTEMAIACIQLKENWLWSDTSFKHIDDNTKGLLLSGEILQCYCREKNITAYVHK</sequence>
<dbReference type="PANTHER" id="PTHR43201">
    <property type="entry name" value="ACYL-COA SYNTHETASE"/>
    <property type="match status" value="1"/>
</dbReference>
<dbReference type="InterPro" id="IPR000873">
    <property type="entry name" value="AMP-dep_synth/lig_dom"/>
</dbReference>
<dbReference type="Gene3D" id="3.40.50.12780">
    <property type="entry name" value="N-terminal domain of ligase-like"/>
    <property type="match status" value="1"/>
</dbReference>
<evidence type="ECO:0000313" key="3">
    <source>
        <dbReference type="EMBL" id="KAB1222818.1"/>
    </source>
</evidence>
<dbReference type="Pfam" id="PF00501">
    <property type="entry name" value="AMP-binding"/>
    <property type="match status" value="1"/>
</dbReference>
<keyword evidence="3" id="KW-0436">Ligase</keyword>
<dbReference type="InterPro" id="IPR025110">
    <property type="entry name" value="AMP-bd_C"/>
</dbReference>
<evidence type="ECO:0000259" key="2">
    <source>
        <dbReference type="Pfam" id="PF13193"/>
    </source>
</evidence>
<dbReference type="EMBL" id="RXIC02000020">
    <property type="protein sequence ID" value="KAB1222818.1"/>
    <property type="molecule type" value="Genomic_DNA"/>
</dbReference>
<dbReference type="InterPro" id="IPR020845">
    <property type="entry name" value="AMP-binding_CS"/>
</dbReference>
<dbReference type="Proteomes" id="UP000516437">
    <property type="component" value="Chromosome 2"/>
</dbReference>
<organism evidence="3 4">
    <name type="scientific">Morella rubra</name>
    <name type="common">Chinese bayberry</name>
    <dbReference type="NCBI Taxonomy" id="262757"/>
    <lineage>
        <taxon>Eukaryota</taxon>
        <taxon>Viridiplantae</taxon>
        <taxon>Streptophyta</taxon>
        <taxon>Embryophyta</taxon>
        <taxon>Tracheophyta</taxon>
        <taxon>Spermatophyta</taxon>
        <taxon>Magnoliopsida</taxon>
        <taxon>eudicotyledons</taxon>
        <taxon>Gunneridae</taxon>
        <taxon>Pentapetalae</taxon>
        <taxon>rosids</taxon>
        <taxon>fabids</taxon>
        <taxon>Fagales</taxon>
        <taxon>Myricaceae</taxon>
        <taxon>Morella</taxon>
    </lineage>
</organism>
<protein>
    <submittedName>
        <fullName evidence="3">2-succinylbenzoate--CoA ligase, chloroplastic/peroxisomal</fullName>
    </submittedName>
</protein>
<comment type="caution">
    <text evidence="3">The sequence shown here is derived from an EMBL/GenBank/DDBJ whole genome shotgun (WGS) entry which is preliminary data.</text>
</comment>
<reference evidence="3 4" key="1">
    <citation type="journal article" date="2019" name="Plant Biotechnol. J.">
        <title>The red bayberry genome and genetic basis of sex determination.</title>
        <authorList>
            <person name="Jia H.M."/>
            <person name="Jia H.J."/>
            <person name="Cai Q.L."/>
            <person name="Wang Y."/>
            <person name="Zhao H.B."/>
            <person name="Yang W.F."/>
            <person name="Wang G.Y."/>
            <person name="Li Y.H."/>
            <person name="Zhan D.L."/>
            <person name="Shen Y.T."/>
            <person name="Niu Q.F."/>
            <person name="Chang L."/>
            <person name="Qiu J."/>
            <person name="Zhao L."/>
            <person name="Xie H.B."/>
            <person name="Fu W.Y."/>
            <person name="Jin J."/>
            <person name="Li X.W."/>
            <person name="Jiao Y."/>
            <person name="Zhou C.C."/>
            <person name="Tu T."/>
            <person name="Chai C.Y."/>
            <person name="Gao J.L."/>
            <person name="Fan L.J."/>
            <person name="van de Weg E."/>
            <person name="Wang J.Y."/>
            <person name="Gao Z.S."/>
        </authorList>
    </citation>
    <scope>NUCLEOTIDE SEQUENCE [LARGE SCALE GENOMIC DNA]</scope>
    <source>
        <tissue evidence="3">Leaves</tissue>
    </source>
</reference>
<name>A0A6A1WGM9_9ROSI</name>
<gene>
    <name evidence="3" type="ORF">CJ030_MR2G014117</name>
</gene>
<dbReference type="GO" id="GO:0006631">
    <property type="term" value="P:fatty acid metabolic process"/>
    <property type="evidence" value="ECO:0007669"/>
    <property type="project" value="TreeGrafter"/>
</dbReference>
<dbReference type="OrthoDB" id="10253115at2759"/>
<keyword evidence="4" id="KW-1185">Reference proteome</keyword>
<evidence type="ECO:0000259" key="1">
    <source>
        <dbReference type="Pfam" id="PF00501"/>
    </source>
</evidence>